<dbReference type="VEuPathDB" id="FungiDB:BO97DRAFT_33899"/>
<keyword evidence="2" id="KW-1185">Reference proteome</keyword>
<proteinExistence type="predicted"/>
<name>A0A395I122_ASPHC</name>
<dbReference type="Proteomes" id="UP000248961">
    <property type="component" value="Unassembled WGS sequence"/>
</dbReference>
<protein>
    <submittedName>
        <fullName evidence="1">Uncharacterized protein</fullName>
    </submittedName>
</protein>
<dbReference type="AlphaFoldDB" id="A0A395I122"/>
<organism evidence="1 2">
    <name type="scientific">Aspergillus homomorphus (strain CBS 101889)</name>
    <dbReference type="NCBI Taxonomy" id="1450537"/>
    <lineage>
        <taxon>Eukaryota</taxon>
        <taxon>Fungi</taxon>
        <taxon>Dikarya</taxon>
        <taxon>Ascomycota</taxon>
        <taxon>Pezizomycotina</taxon>
        <taxon>Eurotiomycetes</taxon>
        <taxon>Eurotiomycetidae</taxon>
        <taxon>Eurotiales</taxon>
        <taxon>Aspergillaceae</taxon>
        <taxon>Aspergillus</taxon>
        <taxon>Aspergillus subgen. Circumdati</taxon>
    </lineage>
</organism>
<evidence type="ECO:0000313" key="1">
    <source>
        <dbReference type="EMBL" id="RAL13627.1"/>
    </source>
</evidence>
<dbReference type="GeneID" id="37195829"/>
<dbReference type="RefSeq" id="XP_025552781.1">
    <property type="nucleotide sequence ID" value="XM_025691540.1"/>
</dbReference>
<accession>A0A395I122</accession>
<evidence type="ECO:0000313" key="2">
    <source>
        <dbReference type="Proteomes" id="UP000248961"/>
    </source>
</evidence>
<reference evidence="1 2" key="1">
    <citation type="submission" date="2018-02" db="EMBL/GenBank/DDBJ databases">
        <title>The genomes of Aspergillus section Nigri reveals drivers in fungal speciation.</title>
        <authorList>
            <consortium name="DOE Joint Genome Institute"/>
            <person name="Vesth T.C."/>
            <person name="Nybo J."/>
            <person name="Theobald S."/>
            <person name="Brandl J."/>
            <person name="Frisvad J.C."/>
            <person name="Nielsen K.F."/>
            <person name="Lyhne E.K."/>
            <person name="Kogle M.E."/>
            <person name="Kuo A."/>
            <person name="Riley R."/>
            <person name="Clum A."/>
            <person name="Nolan M."/>
            <person name="Lipzen A."/>
            <person name="Salamov A."/>
            <person name="Henrissat B."/>
            <person name="Wiebenga A."/>
            <person name="De vries R.P."/>
            <person name="Grigoriev I.V."/>
            <person name="Mortensen U.H."/>
            <person name="Andersen M.R."/>
            <person name="Baker S.E."/>
        </authorList>
    </citation>
    <scope>NUCLEOTIDE SEQUENCE [LARGE SCALE GENOMIC DNA]</scope>
    <source>
        <strain evidence="1 2">CBS 101889</strain>
    </source>
</reference>
<dbReference type="EMBL" id="KZ824278">
    <property type="protein sequence ID" value="RAL13627.1"/>
    <property type="molecule type" value="Genomic_DNA"/>
</dbReference>
<sequence length="135" mass="15096">MATRKRFPRTGHIVILIVLFISSDLKWLSSAKPFLELVVYSCCLPATIKFSLGETSRVKCKQGIMYIDTKCLTSWLLSRTGPICKYCVAVAILYVGINFSCQQAYRSLPGSETTTIITCPSANRPCRVSDHNWPV</sequence>
<gene>
    <name evidence="1" type="ORF">BO97DRAFT_33899</name>
</gene>